<name>A0ABQ9W783_SAGOE</name>
<organism evidence="2 3">
    <name type="scientific">Saguinus oedipus</name>
    <name type="common">Cotton-top tamarin</name>
    <name type="synonym">Oedipomidas oedipus</name>
    <dbReference type="NCBI Taxonomy" id="9490"/>
    <lineage>
        <taxon>Eukaryota</taxon>
        <taxon>Metazoa</taxon>
        <taxon>Chordata</taxon>
        <taxon>Craniata</taxon>
        <taxon>Vertebrata</taxon>
        <taxon>Euteleostomi</taxon>
        <taxon>Mammalia</taxon>
        <taxon>Eutheria</taxon>
        <taxon>Euarchontoglires</taxon>
        <taxon>Primates</taxon>
        <taxon>Haplorrhini</taxon>
        <taxon>Platyrrhini</taxon>
        <taxon>Cebidae</taxon>
        <taxon>Callitrichinae</taxon>
        <taxon>Saguinus</taxon>
    </lineage>
</organism>
<sequence>MRLRGCGPRAAPASSAGAGDARLLAPPGRNPFVHELRLSALQKAQVGASGARPPEPAQTPGMRGREAPRGGGRGGGLGRGAALRAAAPSFPAAAPQPASPAPAPDASDLAPASRRPPASPGSSAPSSGSPRPGPPPGPRNRAHPPVYASQDPDPDPGPRGSLDPLCRSPRSSLVRAPPALAGPARPPETPERLPLDAARWREGTAALGEPRVRAWPGAQAAWGPCRVRGMLCQVWSVNRINFTQPGLPRGRERFAEILQWDGAVRKTRRRRGEGPLAAGNRRGPAGSAWVSPLPGCQLDLWWPEIRSQEGLLTPEQFFEAATASAACGAVQFLGSTLPIVRIRFPGRRRFLNA</sequence>
<feature type="compositionally biased region" description="Gly residues" evidence="1">
    <location>
        <begin position="69"/>
        <end position="79"/>
    </location>
</feature>
<evidence type="ECO:0000313" key="2">
    <source>
        <dbReference type="EMBL" id="KAK2117499.1"/>
    </source>
</evidence>
<evidence type="ECO:0000313" key="3">
    <source>
        <dbReference type="Proteomes" id="UP001266305"/>
    </source>
</evidence>
<proteinExistence type="predicted"/>
<dbReference type="EMBL" id="JASSZA010000002">
    <property type="protein sequence ID" value="KAK2117499.1"/>
    <property type="molecule type" value="Genomic_DNA"/>
</dbReference>
<feature type="compositionally biased region" description="Low complexity" evidence="1">
    <location>
        <begin position="104"/>
        <end position="130"/>
    </location>
</feature>
<reference evidence="2 3" key="1">
    <citation type="submission" date="2023-05" db="EMBL/GenBank/DDBJ databases">
        <title>B98-5 Cell Line De Novo Hybrid Assembly: An Optical Mapping Approach.</title>
        <authorList>
            <person name="Kananen K."/>
            <person name="Auerbach J.A."/>
            <person name="Kautto E."/>
            <person name="Blachly J.S."/>
        </authorList>
    </citation>
    <scope>NUCLEOTIDE SEQUENCE [LARGE SCALE GENOMIC DNA]</scope>
    <source>
        <strain evidence="2">B95-8</strain>
        <tissue evidence="2">Cell line</tissue>
    </source>
</reference>
<feature type="region of interest" description="Disordered" evidence="1">
    <location>
        <begin position="1"/>
        <end position="193"/>
    </location>
</feature>
<feature type="compositionally biased region" description="Low complexity" evidence="1">
    <location>
        <begin position="8"/>
        <end position="22"/>
    </location>
</feature>
<keyword evidence="3" id="KW-1185">Reference proteome</keyword>
<dbReference type="Proteomes" id="UP001266305">
    <property type="component" value="Unassembled WGS sequence"/>
</dbReference>
<protein>
    <submittedName>
        <fullName evidence="2">Uncharacterized protein</fullName>
    </submittedName>
</protein>
<gene>
    <name evidence="2" type="ORF">P7K49_004385</name>
</gene>
<accession>A0ABQ9W783</accession>
<evidence type="ECO:0000256" key="1">
    <source>
        <dbReference type="SAM" id="MobiDB-lite"/>
    </source>
</evidence>
<comment type="caution">
    <text evidence="2">The sequence shown here is derived from an EMBL/GenBank/DDBJ whole genome shotgun (WGS) entry which is preliminary data.</text>
</comment>
<feature type="compositionally biased region" description="Low complexity" evidence="1">
    <location>
        <begin position="80"/>
        <end position="96"/>
    </location>
</feature>